<dbReference type="HOGENOM" id="CLU_152677_0_0_1"/>
<feature type="region of interest" description="Disordered" evidence="1">
    <location>
        <begin position="1"/>
        <end position="57"/>
    </location>
</feature>
<dbReference type="OrthoDB" id="3902208at2759"/>
<feature type="region of interest" description="Disordered" evidence="1">
    <location>
        <begin position="94"/>
        <end position="132"/>
    </location>
</feature>
<reference evidence="2 3" key="1">
    <citation type="submission" date="2015-01" db="EMBL/GenBank/DDBJ databases">
        <title>The Genome Sequence of Exophiala mesophila CBS40295.</title>
        <authorList>
            <consortium name="The Broad Institute Genomics Platform"/>
            <person name="Cuomo C."/>
            <person name="de Hoog S."/>
            <person name="Gorbushina A."/>
            <person name="Stielow B."/>
            <person name="Teixiera M."/>
            <person name="Abouelleil A."/>
            <person name="Chapman S.B."/>
            <person name="Priest M."/>
            <person name="Young S.K."/>
            <person name="Wortman J."/>
            <person name="Nusbaum C."/>
            <person name="Birren B."/>
        </authorList>
    </citation>
    <scope>NUCLEOTIDE SEQUENCE [LARGE SCALE GENOMIC DNA]</scope>
    <source>
        <strain evidence="2 3">CBS 40295</strain>
    </source>
</reference>
<dbReference type="VEuPathDB" id="FungiDB:PV10_06732"/>
<dbReference type="EMBL" id="KN847523">
    <property type="protein sequence ID" value="KIV92277.1"/>
    <property type="molecule type" value="Genomic_DNA"/>
</dbReference>
<dbReference type="STRING" id="212818.A0A0D1ZC46"/>
<accession>A0A0D1ZC46</accession>
<feature type="compositionally biased region" description="Polar residues" evidence="1">
    <location>
        <begin position="1"/>
        <end position="14"/>
    </location>
</feature>
<evidence type="ECO:0000313" key="2">
    <source>
        <dbReference type="EMBL" id="KIV92277.1"/>
    </source>
</evidence>
<protein>
    <submittedName>
        <fullName evidence="2">Uncharacterized protein</fullName>
    </submittedName>
</protein>
<proteinExistence type="predicted"/>
<evidence type="ECO:0000313" key="3">
    <source>
        <dbReference type="Proteomes" id="UP000054302"/>
    </source>
</evidence>
<dbReference type="OMA" id="GFGNHEG"/>
<dbReference type="AlphaFoldDB" id="A0A0D1ZC46"/>
<gene>
    <name evidence="2" type="ORF">PV10_06732</name>
</gene>
<feature type="compositionally biased region" description="Basic and acidic residues" evidence="1">
    <location>
        <begin position="108"/>
        <end position="125"/>
    </location>
</feature>
<dbReference type="RefSeq" id="XP_016223851.1">
    <property type="nucleotide sequence ID" value="XM_016371558.1"/>
</dbReference>
<name>A0A0D1ZC46_EXOME</name>
<dbReference type="Proteomes" id="UP000054302">
    <property type="component" value="Unassembled WGS sequence"/>
</dbReference>
<organism evidence="2 3">
    <name type="scientific">Exophiala mesophila</name>
    <name type="common">Black yeast-like fungus</name>
    <dbReference type="NCBI Taxonomy" id="212818"/>
    <lineage>
        <taxon>Eukaryota</taxon>
        <taxon>Fungi</taxon>
        <taxon>Dikarya</taxon>
        <taxon>Ascomycota</taxon>
        <taxon>Pezizomycotina</taxon>
        <taxon>Eurotiomycetes</taxon>
        <taxon>Chaetothyriomycetidae</taxon>
        <taxon>Chaetothyriales</taxon>
        <taxon>Herpotrichiellaceae</taxon>
        <taxon>Exophiala</taxon>
    </lineage>
</organism>
<sequence length="132" mass="13900">MSDQGNKENSPPQQDKTENKENAPPQKQGDSSSWYEKPESVGNKYGEKIQDTLSPVGEPVGNVLQKGAAPIGSLVDGTVGGVMRMGKGFGDQVGVGFGNEEGGPAKQQEVEGKRMKEEIGGKEQTADNPLGL</sequence>
<keyword evidence="3" id="KW-1185">Reference proteome</keyword>
<evidence type="ECO:0000256" key="1">
    <source>
        <dbReference type="SAM" id="MobiDB-lite"/>
    </source>
</evidence>
<dbReference type="GeneID" id="27324577"/>